<organism evidence="2 3">
    <name type="scientific">Nonomuraea roseoviolacea subsp. carminata</name>
    <dbReference type="NCBI Taxonomy" id="160689"/>
    <lineage>
        <taxon>Bacteria</taxon>
        <taxon>Bacillati</taxon>
        <taxon>Actinomycetota</taxon>
        <taxon>Actinomycetes</taxon>
        <taxon>Streptosporangiales</taxon>
        <taxon>Streptosporangiaceae</taxon>
        <taxon>Nonomuraea</taxon>
    </lineage>
</organism>
<evidence type="ECO:0008006" key="4">
    <source>
        <dbReference type="Google" id="ProtNLM"/>
    </source>
</evidence>
<evidence type="ECO:0000256" key="1">
    <source>
        <dbReference type="SAM" id="SignalP"/>
    </source>
</evidence>
<dbReference type="Proteomes" id="UP001320766">
    <property type="component" value="Unassembled WGS sequence"/>
</dbReference>
<gene>
    <name evidence="2" type="ORF">HD595_005761</name>
</gene>
<proteinExistence type="predicted"/>
<name>A0ABT1K9J4_9ACTN</name>
<keyword evidence="1" id="KW-0732">Signal</keyword>
<feature type="signal peptide" evidence="1">
    <location>
        <begin position="1"/>
        <end position="34"/>
    </location>
</feature>
<evidence type="ECO:0000313" key="2">
    <source>
        <dbReference type="EMBL" id="MCP2349639.1"/>
    </source>
</evidence>
<feature type="chain" id="PRO_5045484421" description="Efflux RND transporter periplasmic adaptor subunit" evidence="1">
    <location>
        <begin position="35"/>
        <end position="70"/>
    </location>
</feature>
<keyword evidence="3" id="KW-1185">Reference proteome</keyword>
<dbReference type="RefSeq" id="WP_253774366.1">
    <property type="nucleotide sequence ID" value="NZ_JAMZEC010000001.1"/>
</dbReference>
<dbReference type="EMBL" id="JAMZEC010000001">
    <property type="protein sequence ID" value="MCP2349639.1"/>
    <property type="molecule type" value="Genomic_DNA"/>
</dbReference>
<accession>A0ABT1K9J4</accession>
<reference evidence="2 3" key="1">
    <citation type="submission" date="2022-06" db="EMBL/GenBank/DDBJ databases">
        <title>Sequencing the genomes of 1000 actinobacteria strains.</title>
        <authorList>
            <person name="Klenk H.-P."/>
        </authorList>
    </citation>
    <scope>NUCLEOTIDE SEQUENCE [LARGE SCALE GENOMIC DNA]</scope>
    <source>
        <strain evidence="2 3">DSM 44170</strain>
    </source>
</reference>
<comment type="caution">
    <text evidence="2">The sequence shown here is derived from an EMBL/GenBank/DDBJ whole genome shotgun (WGS) entry which is preliminary data.</text>
</comment>
<protein>
    <recommendedName>
        <fullName evidence="4">Efflux RND transporter periplasmic adaptor subunit</fullName>
    </recommendedName>
</protein>
<sequence length="70" mass="7194">MRLTRRGRVAIMVLVATLLSLGGFWLGTRTAAHAATAPEVASVQATTSEAAIPVRVGAPVVAFPVGVVRP</sequence>
<evidence type="ECO:0000313" key="3">
    <source>
        <dbReference type="Proteomes" id="UP001320766"/>
    </source>
</evidence>